<name>A0ABT9HDR2_9GAMM</name>
<evidence type="ECO:0000259" key="7">
    <source>
        <dbReference type="PROSITE" id="PS51645"/>
    </source>
</evidence>
<comment type="cofactor">
    <cofactor evidence="1">
        <name>(6R)-5,10-methylene-5,6,7,8-tetrahydrofolate</name>
        <dbReference type="ChEBI" id="CHEBI:15636"/>
    </cofactor>
</comment>
<dbReference type="InterPro" id="IPR005101">
    <property type="entry name" value="Cryptochr/Photolyase_FAD-bd"/>
</dbReference>
<dbReference type="PANTHER" id="PTHR11455:SF9">
    <property type="entry name" value="CRYPTOCHROME CIRCADIAN CLOCK 5 ISOFORM X1"/>
    <property type="match status" value="1"/>
</dbReference>
<dbReference type="Pfam" id="PF00875">
    <property type="entry name" value="DNA_photolyase"/>
    <property type="match status" value="1"/>
</dbReference>
<keyword evidence="6" id="KW-0157">Chromophore</keyword>
<evidence type="ECO:0000313" key="8">
    <source>
        <dbReference type="EMBL" id="MDP4543908.1"/>
    </source>
</evidence>
<dbReference type="InterPro" id="IPR006050">
    <property type="entry name" value="DNA_photolyase_N"/>
</dbReference>
<protein>
    <submittedName>
        <fullName evidence="8">FAD-binding domain-containing protein</fullName>
    </submittedName>
</protein>
<keyword evidence="4" id="KW-0285">Flavoprotein</keyword>
<keyword evidence="9" id="KW-1185">Reference proteome</keyword>
<comment type="caution">
    <text evidence="8">The sequence shown here is derived from an EMBL/GenBank/DDBJ whole genome shotgun (WGS) entry which is preliminary data.</text>
</comment>
<dbReference type="PROSITE" id="PS00394">
    <property type="entry name" value="DNA_PHOTOLYASES_1_1"/>
    <property type="match status" value="1"/>
</dbReference>
<organism evidence="8 9">
    <name type="scientific">Psychrobacter faecalis</name>
    <dbReference type="NCBI Taxonomy" id="180588"/>
    <lineage>
        <taxon>Bacteria</taxon>
        <taxon>Pseudomonadati</taxon>
        <taxon>Pseudomonadota</taxon>
        <taxon>Gammaproteobacteria</taxon>
        <taxon>Moraxellales</taxon>
        <taxon>Moraxellaceae</taxon>
        <taxon>Psychrobacter</taxon>
    </lineage>
</organism>
<dbReference type="EMBL" id="JAVAJI010000002">
    <property type="protein sequence ID" value="MDP4543908.1"/>
    <property type="molecule type" value="Genomic_DNA"/>
</dbReference>
<dbReference type="InterPro" id="IPR002081">
    <property type="entry name" value="Cryptochrome/DNA_photolyase_1"/>
</dbReference>
<evidence type="ECO:0000256" key="1">
    <source>
        <dbReference type="ARBA" id="ARBA00001932"/>
    </source>
</evidence>
<evidence type="ECO:0000256" key="4">
    <source>
        <dbReference type="ARBA" id="ARBA00022630"/>
    </source>
</evidence>
<dbReference type="Proteomes" id="UP001228171">
    <property type="component" value="Unassembled WGS sequence"/>
</dbReference>
<keyword evidence="5" id="KW-0274">FAD</keyword>
<dbReference type="SUPFAM" id="SSF52425">
    <property type="entry name" value="Cryptochrome/photolyase, N-terminal domain"/>
    <property type="match status" value="1"/>
</dbReference>
<gene>
    <name evidence="8" type="ORF">Q8P09_02275</name>
</gene>
<feature type="domain" description="Photolyase/cryptochrome alpha/beta" evidence="7">
    <location>
        <begin position="23"/>
        <end position="161"/>
    </location>
</feature>
<evidence type="ECO:0000256" key="6">
    <source>
        <dbReference type="ARBA" id="ARBA00022991"/>
    </source>
</evidence>
<dbReference type="Gene3D" id="3.40.50.620">
    <property type="entry name" value="HUPs"/>
    <property type="match status" value="1"/>
</dbReference>
<reference evidence="8 9" key="1">
    <citation type="submission" date="2023-08" db="EMBL/GenBank/DDBJ databases">
        <authorList>
            <person name="Kumar R."/>
        </authorList>
    </citation>
    <scope>NUCLEOTIDE SEQUENCE [LARGE SCALE GENOMIC DNA]</scope>
    <source>
        <strain evidence="8 9">LUR13</strain>
    </source>
</reference>
<accession>A0ABT9HDR2</accession>
<evidence type="ECO:0000256" key="2">
    <source>
        <dbReference type="ARBA" id="ARBA00001974"/>
    </source>
</evidence>
<dbReference type="InterPro" id="IPR036134">
    <property type="entry name" value="Crypto/Photolyase_FAD-like_sf"/>
</dbReference>
<evidence type="ECO:0000313" key="9">
    <source>
        <dbReference type="Proteomes" id="UP001228171"/>
    </source>
</evidence>
<dbReference type="Gene3D" id="1.25.40.80">
    <property type="match status" value="1"/>
</dbReference>
<evidence type="ECO:0000256" key="3">
    <source>
        <dbReference type="ARBA" id="ARBA00005862"/>
    </source>
</evidence>
<comment type="cofactor">
    <cofactor evidence="2">
        <name>FAD</name>
        <dbReference type="ChEBI" id="CHEBI:57692"/>
    </cofactor>
</comment>
<dbReference type="Pfam" id="PF03441">
    <property type="entry name" value="FAD_binding_7"/>
    <property type="match status" value="1"/>
</dbReference>
<dbReference type="PROSITE" id="PS51645">
    <property type="entry name" value="PHR_CRY_ALPHA_BETA"/>
    <property type="match status" value="1"/>
</dbReference>
<sequence length="553" mass="63185">MSKTVAATSQHIASNNTASANPAHYLMWFRRDLRVHDNTALAALCERANEDNARVSAIFFMTPEQWHAHDMSLTQLDHIARTLPLLATSLQKHLNINLTVQLCASFSDCVETLSTLCEVNDIDVVMANHEYEGNEIDRDQELINQLAKSDIEFIRWHDQCILPPKTITTNDDSMYQVFTPFYNKWRHTLDVSSLQMHQAMAVNYQSKISQSKTTLKTAKDSAHTVKDIEKLSKKAVEDYQKRLETALAYQHIDFGAQLEQARTAYPAGEVVACQRLEDFIADDIDNYDINRDVPNLQATSQLSAYLTIGAISPRLCYLQATKALERLEGNDNDNFDSFDKSGKPDNNDINRWISELAWRDFYRHVLDDKPELIRHKAYKEETDNKINWSYNQDDFKAWCTGMTGVPLVDAAMRCLNATGFMHNRLRMVTAMFLTKDLLIDWRLGERYFMKQLIDGDFASNNGGWQWSASTGTDSAPYFRIMNPFSQAKSHDADALFIKTWLPELKDVPSSILHSEDKMRKALTKGGQFADIAYPVPMVEHKVARQLAIAEFKK</sequence>
<dbReference type="InterPro" id="IPR014729">
    <property type="entry name" value="Rossmann-like_a/b/a_fold"/>
</dbReference>
<dbReference type="PANTHER" id="PTHR11455">
    <property type="entry name" value="CRYPTOCHROME"/>
    <property type="match status" value="1"/>
</dbReference>
<dbReference type="Gene3D" id="1.10.579.10">
    <property type="entry name" value="DNA Cyclobutane Dipyrimidine Photolyase, subunit A, domain 3"/>
    <property type="match status" value="1"/>
</dbReference>
<comment type="similarity">
    <text evidence="3">Belongs to the DNA photolyase class-1 family.</text>
</comment>
<dbReference type="InterPro" id="IPR036155">
    <property type="entry name" value="Crypto/Photolyase_N_sf"/>
</dbReference>
<dbReference type="RefSeq" id="WP_102077534.1">
    <property type="nucleotide sequence ID" value="NZ_DAMAMY010000028.1"/>
</dbReference>
<dbReference type="SUPFAM" id="SSF48173">
    <property type="entry name" value="Cryptochrome/photolyase FAD-binding domain"/>
    <property type="match status" value="1"/>
</dbReference>
<evidence type="ECO:0000256" key="5">
    <source>
        <dbReference type="ARBA" id="ARBA00022827"/>
    </source>
</evidence>
<dbReference type="InterPro" id="IPR018394">
    <property type="entry name" value="DNA_photolyase_1_CS_C"/>
</dbReference>
<proteinExistence type="inferred from homology"/>